<reference evidence="4" key="2">
    <citation type="submission" date="2020-06" db="EMBL/GenBank/DDBJ databases">
        <title>Helianthus annuus Genome sequencing and assembly Release 2.</title>
        <authorList>
            <person name="Gouzy J."/>
            <person name="Langlade N."/>
            <person name="Munos S."/>
        </authorList>
    </citation>
    <scope>NUCLEOTIDE SEQUENCE</scope>
    <source>
        <tissue evidence="4">Leaves</tissue>
    </source>
</reference>
<dbReference type="AlphaFoldDB" id="A0A9K3H5C4"/>
<evidence type="ECO:0000256" key="2">
    <source>
        <dbReference type="SAM" id="MobiDB-lite"/>
    </source>
</evidence>
<proteinExistence type="inferred from homology"/>
<dbReference type="PANTHER" id="PTHR33155">
    <property type="entry name" value="FANTASTIC FOUR-LIKE PROTEIN (DUF3049)"/>
    <property type="match status" value="1"/>
</dbReference>
<evidence type="ECO:0000259" key="3">
    <source>
        <dbReference type="Pfam" id="PF11250"/>
    </source>
</evidence>
<dbReference type="OrthoDB" id="1303570at2759"/>
<organism evidence="4 5">
    <name type="scientific">Helianthus annuus</name>
    <name type="common">Common sunflower</name>
    <dbReference type="NCBI Taxonomy" id="4232"/>
    <lineage>
        <taxon>Eukaryota</taxon>
        <taxon>Viridiplantae</taxon>
        <taxon>Streptophyta</taxon>
        <taxon>Embryophyta</taxon>
        <taxon>Tracheophyta</taxon>
        <taxon>Spermatophyta</taxon>
        <taxon>Magnoliopsida</taxon>
        <taxon>eudicotyledons</taxon>
        <taxon>Gunneridae</taxon>
        <taxon>Pentapetalae</taxon>
        <taxon>asterids</taxon>
        <taxon>campanulids</taxon>
        <taxon>Asterales</taxon>
        <taxon>Asteraceae</taxon>
        <taxon>Asteroideae</taxon>
        <taxon>Heliantheae alliance</taxon>
        <taxon>Heliantheae</taxon>
        <taxon>Helianthus</taxon>
    </lineage>
</organism>
<feature type="region of interest" description="Disordered" evidence="2">
    <location>
        <begin position="272"/>
        <end position="307"/>
    </location>
</feature>
<comment type="similarity">
    <text evidence="1">Belongs to the fantastic four family.</text>
</comment>
<dbReference type="EMBL" id="MNCJ02000329">
    <property type="protein sequence ID" value="KAF5767875.1"/>
    <property type="molecule type" value="Genomic_DNA"/>
</dbReference>
<gene>
    <name evidence="4" type="ORF">HanXRQr2_Chr14g0629851</name>
</gene>
<name>A0A9K3H5C4_HELAN</name>
<feature type="region of interest" description="Disordered" evidence="2">
    <location>
        <begin position="400"/>
        <end position="429"/>
    </location>
</feature>
<dbReference type="PANTHER" id="PTHR33155:SF3">
    <property type="entry name" value="PROTEIN FAF-LIKE, CHLOROPLASTIC"/>
    <property type="match status" value="1"/>
</dbReference>
<dbReference type="Gramene" id="mRNA:HanXRQr2_Chr14g0629851">
    <property type="protein sequence ID" value="CDS:HanXRQr2_Chr14g0629851.1"/>
    <property type="gene ID" value="HanXRQr2_Chr14g0629851"/>
</dbReference>
<dbReference type="InterPro" id="IPR046431">
    <property type="entry name" value="FAF_dom"/>
</dbReference>
<accession>A0A9K3H5C4</accession>
<feature type="domain" description="FAF" evidence="3">
    <location>
        <begin position="212"/>
        <end position="267"/>
    </location>
</feature>
<evidence type="ECO:0000256" key="1">
    <source>
        <dbReference type="ARBA" id="ARBA00008690"/>
    </source>
</evidence>
<evidence type="ECO:0000313" key="5">
    <source>
        <dbReference type="Proteomes" id="UP000215914"/>
    </source>
</evidence>
<reference evidence="4" key="1">
    <citation type="journal article" date="2017" name="Nature">
        <title>The sunflower genome provides insights into oil metabolism, flowering and Asterid evolution.</title>
        <authorList>
            <person name="Badouin H."/>
            <person name="Gouzy J."/>
            <person name="Grassa C.J."/>
            <person name="Murat F."/>
            <person name="Staton S.E."/>
            <person name="Cottret L."/>
            <person name="Lelandais-Briere C."/>
            <person name="Owens G.L."/>
            <person name="Carrere S."/>
            <person name="Mayjonade B."/>
            <person name="Legrand L."/>
            <person name="Gill N."/>
            <person name="Kane N.C."/>
            <person name="Bowers J.E."/>
            <person name="Hubner S."/>
            <person name="Bellec A."/>
            <person name="Berard A."/>
            <person name="Berges H."/>
            <person name="Blanchet N."/>
            <person name="Boniface M.C."/>
            <person name="Brunel D."/>
            <person name="Catrice O."/>
            <person name="Chaidir N."/>
            <person name="Claudel C."/>
            <person name="Donnadieu C."/>
            <person name="Faraut T."/>
            <person name="Fievet G."/>
            <person name="Helmstetter N."/>
            <person name="King M."/>
            <person name="Knapp S.J."/>
            <person name="Lai Z."/>
            <person name="Le Paslier M.C."/>
            <person name="Lippi Y."/>
            <person name="Lorenzon L."/>
            <person name="Mandel J.R."/>
            <person name="Marage G."/>
            <person name="Marchand G."/>
            <person name="Marquand E."/>
            <person name="Bret-Mestries E."/>
            <person name="Morien E."/>
            <person name="Nambeesan S."/>
            <person name="Nguyen T."/>
            <person name="Pegot-Espagnet P."/>
            <person name="Pouilly N."/>
            <person name="Raftis F."/>
            <person name="Sallet E."/>
            <person name="Schiex T."/>
            <person name="Thomas J."/>
            <person name="Vandecasteele C."/>
            <person name="Vares D."/>
            <person name="Vear F."/>
            <person name="Vautrin S."/>
            <person name="Crespi M."/>
            <person name="Mangin B."/>
            <person name="Burke J.M."/>
            <person name="Salse J."/>
            <person name="Munos S."/>
            <person name="Vincourt P."/>
            <person name="Rieseberg L.H."/>
            <person name="Langlade N.B."/>
        </authorList>
    </citation>
    <scope>NUCLEOTIDE SEQUENCE</scope>
    <source>
        <tissue evidence="4">Leaves</tissue>
    </source>
</reference>
<dbReference type="Proteomes" id="UP000215914">
    <property type="component" value="Unassembled WGS sequence"/>
</dbReference>
<protein>
    <submittedName>
        <fullName evidence="4">The fantastic four family protein</fullName>
    </submittedName>
</protein>
<keyword evidence="5" id="KW-1185">Reference proteome</keyword>
<evidence type="ECO:0000313" key="4">
    <source>
        <dbReference type="EMBL" id="KAF5767875.1"/>
    </source>
</evidence>
<sequence>MYLCSSAINTPSNSQQFIDPNFNLMTQMQGIVSILRSDNPEKTNKAASLRRTLSADMSSKWLADNGLPVMKKIASSENITIDSDEEECEANEKGDQNPTRVDIWTAIMSQKKQDDSGKLPPPYVHPLVKKSRSLSEKSLKICTESLGSETGSDVFSAPPAPEKAVSENGHDVFSSPPASEKATGDEQEEKEETNKVVKPAGLTTKKAQHTRSFPPPLASLAAARTDGSSLHMHSRRVDGRLVVEAVSVQQQKYFEAQRQDGRFLLTLVNDPKEHEQPSEPYNNNNNNNNKAVAQASHMRGGQDVSGQLDSNGRILTLHFRKNIFPQQETLISKSNDNNLQEYEDEMVTDFSDNNVGILKIRPLNPTTAVIDVHKSTVSIKRILERDNENPSWSQKLELVEEDEAPITQSPPPRARASGRPPLPPPTTTTTVNSYQYFWRAKPTVASVIDPMITQHRPPTKTKDLVLLRGNKADCFLPSLKGCKEPRRSLLMWEPFCIATS</sequence>
<feature type="region of interest" description="Disordered" evidence="2">
    <location>
        <begin position="147"/>
        <end position="214"/>
    </location>
</feature>
<dbReference type="Pfam" id="PF11250">
    <property type="entry name" value="FAF"/>
    <property type="match status" value="1"/>
</dbReference>
<dbReference type="InterPro" id="IPR021410">
    <property type="entry name" value="FAF"/>
</dbReference>
<comment type="caution">
    <text evidence="4">The sequence shown here is derived from an EMBL/GenBank/DDBJ whole genome shotgun (WGS) entry which is preliminary data.</text>
</comment>